<comment type="caution">
    <text evidence="3">The sequence shown here is derived from an EMBL/GenBank/DDBJ whole genome shotgun (WGS) entry which is preliminary data.</text>
</comment>
<sequence length="110" mass="11954">MSFFSRKSLIKRKSSPDSSSDKKAASNNGLKATSASSAHRQSPTSEAGAKLHPTASNTVLSEAVLTKERQGMTFARFFGLVKYHILILILSVIFAGVAWHFGCLDTFVDF</sequence>
<accession>A0A9W6Z0F3</accession>
<dbReference type="Proteomes" id="UP001165063">
    <property type="component" value="Unassembled WGS sequence"/>
</dbReference>
<feature type="region of interest" description="Disordered" evidence="1">
    <location>
        <begin position="1"/>
        <end position="54"/>
    </location>
</feature>
<evidence type="ECO:0000313" key="3">
    <source>
        <dbReference type="EMBL" id="GMG39656.1"/>
    </source>
</evidence>
<feature type="transmembrane region" description="Helical" evidence="2">
    <location>
        <begin position="77"/>
        <end position="101"/>
    </location>
</feature>
<gene>
    <name evidence="3" type="ORF">Amon01_000551700</name>
</gene>
<keyword evidence="4" id="KW-1185">Reference proteome</keyword>
<name>A0A9W6Z0F3_AMBMO</name>
<dbReference type="EMBL" id="BSXU01003078">
    <property type="protein sequence ID" value="GMG39656.1"/>
    <property type="molecule type" value="Genomic_DNA"/>
</dbReference>
<protein>
    <submittedName>
        <fullName evidence="3">Unnamed protein product</fullName>
    </submittedName>
</protein>
<keyword evidence="2" id="KW-0812">Transmembrane</keyword>
<dbReference type="AlphaFoldDB" id="A0A9W6Z0F3"/>
<proteinExistence type="predicted"/>
<evidence type="ECO:0000313" key="4">
    <source>
        <dbReference type="Proteomes" id="UP001165063"/>
    </source>
</evidence>
<keyword evidence="2" id="KW-0472">Membrane</keyword>
<reference evidence="3" key="1">
    <citation type="submission" date="2023-04" db="EMBL/GenBank/DDBJ databases">
        <title>Ambrosiozyma monospora NBRC 1965.</title>
        <authorList>
            <person name="Ichikawa N."/>
            <person name="Sato H."/>
            <person name="Tonouchi N."/>
        </authorList>
    </citation>
    <scope>NUCLEOTIDE SEQUENCE</scope>
    <source>
        <strain evidence="3">NBRC 1965</strain>
    </source>
</reference>
<organism evidence="3 4">
    <name type="scientific">Ambrosiozyma monospora</name>
    <name type="common">Yeast</name>
    <name type="synonym">Endomycopsis monosporus</name>
    <dbReference type="NCBI Taxonomy" id="43982"/>
    <lineage>
        <taxon>Eukaryota</taxon>
        <taxon>Fungi</taxon>
        <taxon>Dikarya</taxon>
        <taxon>Ascomycota</taxon>
        <taxon>Saccharomycotina</taxon>
        <taxon>Pichiomycetes</taxon>
        <taxon>Pichiales</taxon>
        <taxon>Pichiaceae</taxon>
        <taxon>Ambrosiozyma</taxon>
    </lineage>
</organism>
<evidence type="ECO:0000256" key="1">
    <source>
        <dbReference type="SAM" id="MobiDB-lite"/>
    </source>
</evidence>
<evidence type="ECO:0000256" key="2">
    <source>
        <dbReference type="SAM" id="Phobius"/>
    </source>
</evidence>
<keyword evidence="2" id="KW-1133">Transmembrane helix</keyword>
<feature type="compositionally biased region" description="Polar residues" evidence="1">
    <location>
        <begin position="27"/>
        <end position="45"/>
    </location>
</feature>